<name>A0ABY6Z4C2_9BACL</name>
<organism evidence="2 3">
    <name type="scientific">Alicyclobacillus dauci</name>
    <dbReference type="NCBI Taxonomy" id="1475485"/>
    <lineage>
        <taxon>Bacteria</taxon>
        <taxon>Bacillati</taxon>
        <taxon>Bacillota</taxon>
        <taxon>Bacilli</taxon>
        <taxon>Bacillales</taxon>
        <taxon>Alicyclobacillaceae</taxon>
        <taxon>Alicyclobacillus</taxon>
    </lineage>
</organism>
<keyword evidence="3" id="KW-1185">Reference proteome</keyword>
<reference evidence="2" key="1">
    <citation type="submission" date="2022-08" db="EMBL/GenBank/DDBJ databases">
        <title>Alicyclobacillus dauci DSM2870, complete genome.</title>
        <authorList>
            <person name="Wang Q."/>
            <person name="Cai R."/>
            <person name="Wang Z."/>
        </authorList>
    </citation>
    <scope>NUCLEOTIDE SEQUENCE</scope>
    <source>
        <strain evidence="2">DSM 28700</strain>
    </source>
</reference>
<gene>
    <name evidence="2" type="ORF">NZD86_04290</name>
</gene>
<dbReference type="Proteomes" id="UP001164803">
    <property type="component" value="Chromosome"/>
</dbReference>
<dbReference type="EMBL" id="CP104064">
    <property type="protein sequence ID" value="WAH37729.1"/>
    <property type="molecule type" value="Genomic_DNA"/>
</dbReference>
<evidence type="ECO:0000313" key="2">
    <source>
        <dbReference type="EMBL" id="WAH37729.1"/>
    </source>
</evidence>
<evidence type="ECO:0000313" key="3">
    <source>
        <dbReference type="Proteomes" id="UP001164803"/>
    </source>
</evidence>
<evidence type="ECO:0000256" key="1">
    <source>
        <dbReference type="SAM" id="MobiDB-lite"/>
    </source>
</evidence>
<dbReference type="RefSeq" id="WP_268045248.1">
    <property type="nucleotide sequence ID" value="NZ_CP104064.1"/>
</dbReference>
<accession>A0ABY6Z4C2</accession>
<protein>
    <submittedName>
        <fullName evidence="2">Uncharacterized protein</fullName>
    </submittedName>
</protein>
<sequence>MRKLILPVAVHAIGYGALDMVLSALESVPGVSRRDRVIHRFTGVTEPKRPLPRSRRDRPTPFIKSM</sequence>
<proteinExistence type="predicted"/>
<feature type="region of interest" description="Disordered" evidence="1">
    <location>
        <begin position="44"/>
        <end position="66"/>
    </location>
</feature>